<sequence length="104" mass="11639">MWMPLISQPIESSSLSAEINKEQQFQVQKLLSSFDKVFGEVTSLPLNRPTAYVIPLVLGVIAVNVHPYRYGHFEKNEIEKLVGEMLTAGIKTQYQSLLESSSLG</sequence>
<proteinExistence type="predicted"/>
<evidence type="ECO:0000313" key="1">
    <source>
        <dbReference type="EMBL" id="OAY30003.1"/>
    </source>
</evidence>
<reference evidence="1" key="1">
    <citation type="submission" date="2016-02" db="EMBL/GenBank/DDBJ databases">
        <title>WGS assembly of Manihot esculenta.</title>
        <authorList>
            <person name="Bredeson J.V."/>
            <person name="Prochnik S.E."/>
            <person name="Lyons J.B."/>
            <person name="Schmutz J."/>
            <person name="Grimwood J."/>
            <person name="Vrebalov J."/>
            <person name="Bart R.S."/>
            <person name="Amuge T."/>
            <person name="Ferguson M.E."/>
            <person name="Green R."/>
            <person name="Putnam N."/>
            <person name="Stites J."/>
            <person name="Rounsley S."/>
            <person name="Rokhsar D.S."/>
        </authorList>
    </citation>
    <scope>NUCLEOTIDE SEQUENCE [LARGE SCALE GENOMIC DNA]</scope>
    <source>
        <tissue evidence="1">Leaf</tissue>
    </source>
</reference>
<dbReference type="EMBL" id="CM004401">
    <property type="protein sequence ID" value="OAY30003.1"/>
    <property type="molecule type" value="Genomic_DNA"/>
</dbReference>
<gene>
    <name evidence="1" type="ORF">MANES_15G189100</name>
</gene>
<protein>
    <submittedName>
        <fullName evidence="1">Uncharacterized protein</fullName>
    </submittedName>
</protein>
<organism evidence="1">
    <name type="scientific">Manihot esculenta</name>
    <name type="common">Cassava</name>
    <name type="synonym">Jatropha manihot</name>
    <dbReference type="NCBI Taxonomy" id="3983"/>
    <lineage>
        <taxon>Eukaryota</taxon>
        <taxon>Viridiplantae</taxon>
        <taxon>Streptophyta</taxon>
        <taxon>Embryophyta</taxon>
        <taxon>Tracheophyta</taxon>
        <taxon>Spermatophyta</taxon>
        <taxon>Magnoliopsida</taxon>
        <taxon>eudicotyledons</taxon>
        <taxon>Gunneridae</taxon>
        <taxon>Pentapetalae</taxon>
        <taxon>rosids</taxon>
        <taxon>fabids</taxon>
        <taxon>Malpighiales</taxon>
        <taxon>Euphorbiaceae</taxon>
        <taxon>Crotonoideae</taxon>
        <taxon>Manihoteae</taxon>
        <taxon>Manihot</taxon>
    </lineage>
</organism>
<dbReference type="AlphaFoldDB" id="A0A2C9UID2"/>
<accession>A0A2C9UID2</accession>
<name>A0A2C9UID2_MANES</name>